<keyword evidence="2" id="KW-1185">Reference proteome</keyword>
<accession>A0A4Y7J5V4</accession>
<proteinExistence type="predicted"/>
<dbReference type="Gramene" id="RZC55025">
    <property type="protein sequence ID" value="RZC55025"/>
    <property type="gene ID" value="C5167_013878"/>
</dbReference>
<evidence type="ECO:0000313" key="1">
    <source>
        <dbReference type="EMBL" id="RZC55025.1"/>
    </source>
</evidence>
<dbReference type="EMBL" id="CM010717">
    <property type="protein sequence ID" value="RZC55025.1"/>
    <property type="molecule type" value="Genomic_DNA"/>
</dbReference>
<dbReference type="Proteomes" id="UP000316621">
    <property type="component" value="Chromosome 3"/>
</dbReference>
<organism evidence="1 2">
    <name type="scientific">Papaver somniferum</name>
    <name type="common">Opium poppy</name>
    <dbReference type="NCBI Taxonomy" id="3469"/>
    <lineage>
        <taxon>Eukaryota</taxon>
        <taxon>Viridiplantae</taxon>
        <taxon>Streptophyta</taxon>
        <taxon>Embryophyta</taxon>
        <taxon>Tracheophyta</taxon>
        <taxon>Spermatophyta</taxon>
        <taxon>Magnoliopsida</taxon>
        <taxon>Ranunculales</taxon>
        <taxon>Papaveraceae</taxon>
        <taxon>Papaveroideae</taxon>
        <taxon>Papaver</taxon>
    </lineage>
</organism>
<dbReference type="AlphaFoldDB" id="A0A4Y7J5V4"/>
<gene>
    <name evidence="1" type="ORF">C5167_013878</name>
</gene>
<evidence type="ECO:0000313" key="2">
    <source>
        <dbReference type="Proteomes" id="UP000316621"/>
    </source>
</evidence>
<sequence length="123" mass="14121">MPLLTSFYWRKKIKNVVKVVSAVRGLLCRTQAVGSLLCIQVIVKMQPLVRVRRALAMEGCYKLGIKTKTMGLLVRWTTVLSSKYTHAQKTEVRSDNKEPGERAETSFSNWEVKFQMKILEMIT</sequence>
<name>A0A4Y7J5V4_PAPSO</name>
<protein>
    <submittedName>
        <fullName evidence="1">Uncharacterized protein</fullName>
    </submittedName>
</protein>
<reference evidence="1 2" key="1">
    <citation type="journal article" date="2018" name="Science">
        <title>The opium poppy genome and morphinan production.</title>
        <authorList>
            <person name="Guo L."/>
            <person name="Winzer T."/>
            <person name="Yang X."/>
            <person name="Li Y."/>
            <person name="Ning Z."/>
            <person name="He Z."/>
            <person name="Teodor R."/>
            <person name="Lu Y."/>
            <person name="Bowser T.A."/>
            <person name="Graham I.A."/>
            <person name="Ye K."/>
        </authorList>
    </citation>
    <scope>NUCLEOTIDE SEQUENCE [LARGE SCALE GENOMIC DNA]</scope>
    <source>
        <strain evidence="2">cv. HN1</strain>
        <tissue evidence="1">Leaves</tissue>
    </source>
</reference>